<reference evidence="1 2" key="1">
    <citation type="submission" date="2015-02" db="EMBL/GenBank/DDBJ databases">
        <title>Single-cell genomics of uncultivated deep-branching MTB reveals a conserved set of magnetosome genes.</title>
        <authorList>
            <person name="Kolinko S."/>
            <person name="Richter M."/>
            <person name="Glockner F.O."/>
            <person name="Brachmann A."/>
            <person name="Schuler D."/>
        </authorList>
    </citation>
    <scope>NUCLEOTIDE SEQUENCE [LARGE SCALE GENOMIC DNA]</scope>
    <source>
        <strain evidence="1">TM-1</strain>
    </source>
</reference>
<keyword evidence="2" id="KW-1185">Reference proteome</keyword>
<dbReference type="AlphaFoldDB" id="A0A0F3GX63"/>
<feature type="non-terminal residue" evidence="1">
    <location>
        <position position="78"/>
    </location>
</feature>
<proteinExistence type="predicted"/>
<comment type="caution">
    <text evidence="1">The sequence shown here is derived from an EMBL/GenBank/DDBJ whole genome shotgun (WGS) entry which is preliminary data.</text>
</comment>
<dbReference type="Proteomes" id="UP000033423">
    <property type="component" value="Unassembled WGS sequence"/>
</dbReference>
<sequence>MEVSGEAGGFGTYKERLSYGKKFDNGLDVLVSGSNYNSKGHSSLYYKEFDSPDTNNGIAGNADGDRYQSLFSTISING</sequence>
<dbReference type="EMBL" id="LACI01000548">
    <property type="protein sequence ID" value="KJU86564.1"/>
    <property type="molecule type" value="Genomic_DNA"/>
</dbReference>
<evidence type="ECO:0000313" key="1">
    <source>
        <dbReference type="EMBL" id="KJU86564.1"/>
    </source>
</evidence>
<evidence type="ECO:0000313" key="2">
    <source>
        <dbReference type="Proteomes" id="UP000033423"/>
    </source>
</evidence>
<protein>
    <submittedName>
        <fullName evidence="1">Uncharacterized protein</fullName>
    </submittedName>
</protein>
<gene>
    <name evidence="1" type="ORF">MBAV_001242</name>
</gene>
<organism evidence="1 2">
    <name type="scientific">Candidatus Magnetobacterium bavaricum</name>
    <dbReference type="NCBI Taxonomy" id="29290"/>
    <lineage>
        <taxon>Bacteria</taxon>
        <taxon>Pseudomonadati</taxon>
        <taxon>Nitrospirota</taxon>
        <taxon>Thermodesulfovibrionia</taxon>
        <taxon>Thermodesulfovibrionales</taxon>
        <taxon>Candidatus Magnetobacteriaceae</taxon>
        <taxon>Candidatus Magnetobacterium</taxon>
    </lineage>
</organism>
<accession>A0A0F3GX63</accession>
<name>A0A0F3GX63_9BACT</name>